<dbReference type="OMA" id="FIRWASL"/>
<protein>
    <submittedName>
        <fullName evidence="3">Uncharacterized protein</fullName>
    </submittedName>
</protein>
<dbReference type="HOGENOM" id="CLU_933904_0_0_1"/>
<dbReference type="EMBL" id="AQGS01000814">
    <property type="protein sequence ID" value="EPS36937.1"/>
    <property type="molecule type" value="Genomic_DNA"/>
</dbReference>
<dbReference type="Proteomes" id="UP000015100">
    <property type="component" value="Unassembled WGS sequence"/>
</dbReference>
<keyword evidence="4" id="KW-1185">Reference proteome</keyword>
<name>S8BP22_DACHA</name>
<keyword evidence="2" id="KW-0732">Signal</keyword>
<dbReference type="OrthoDB" id="5372650at2759"/>
<feature type="compositionally biased region" description="Basic and acidic residues" evidence="1">
    <location>
        <begin position="106"/>
        <end position="115"/>
    </location>
</feature>
<comment type="caution">
    <text evidence="3">The sequence shown here is derived from an EMBL/GenBank/DDBJ whole genome shotgun (WGS) entry which is preliminary data.</text>
</comment>
<sequence length="298" mass="33818">MKITIAALVTALAAATSVVAHYDDYLDRGDYLNRDDCPPGYFQAIDAPGHPGSSCVRDRKLTDSTLPRYRPYRSGYRPGYRPYNRYRGDKIYLRSLPTESGRMRRREADEPKSDTPKFTPKEWALMRAKKHNATAEQVKFLDSIDDATYKKMSDVGMKLYQARKALWAKEVPKMDTLPTPFPSPGSKPAGGKPHPKRPEGYKLTRKDRFIRWASLRDDVSSTVMAKIKETDASVFDDLRKGSMRDRFVKEAELIGKTDLATWFKSSAVPDSVFKEIETLRAEVIAAHADMKAMKKPTL</sequence>
<gene>
    <name evidence="3" type="ORF">H072_9530</name>
</gene>
<evidence type="ECO:0000313" key="4">
    <source>
        <dbReference type="Proteomes" id="UP000015100"/>
    </source>
</evidence>
<feature type="region of interest" description="Disordered" evidence="1">
    <location>
        <begin position="97"/>
        <end position="118"/>
    </location>
</feature>
<accession>S8BP22</accession>
<organism evidence="3 4">
    <name type="scientific">Dactylellina haptotyla (strain CBS 200.50)</name>
    <name type="common">Nematode-trapping fungus</name>
    <name type="synonym">Monacrosporium haptotylum</name>
    <dbReference type="NCBI Taxonomy" id="1284197"/>
    <lineage>
        <taxon>Eukaryota</taxon>
        <taxon>Fungi</taxon>
        <taxon>Dikarya</taxon>
        <taxon>Ascomycota</taxon>
        <taxon>Pezizomycotina</taxon>
        <taxon>Orbiliomycetes</taxon>
        <taxon>Orbiliales</taxon>
        <taxon>Orbiliaceae</taxon>
        <taxon>Dactylellina</taxon>
    </lineage>
</organism>
<reference evidence="3 4" key="1">
    <citation type="journal article" date="2013" name="PLoS Genet.">
        <title>Genomic mechanisms accounting for the adaptation to parasitism in nematode-trapping fungi.</title>
        <authorList>
            <person name="Meerupati T."/>
            <person name="Andersson K.M."/>
            <person name="Friman E."/>
            <person name="Kumar D."/>
            <person name="Tunlid A."/>
            <person name="Ahren D."/>
        </authorList>
    </citation>
    <scope>NUCLEOTIDE SEQUENCE [LARGE SCALE GENOMIC DNA]</scope>
    <source>
        <strain evidence="3 4">CBS 200.50</strain>
    </source>
</reference>
<evidence type="ECO:0000313" key="3">
    <source>
        <dbReference type="EMBL" id="EPS36937.1"/>
    </source>
</evidence>
<evidence type="ECO:0000256" key="2">
    <source>
        <dbReference type="SAM" id="SignalP"/>
    </source>
</evidence>
<evidence type="ECO:0000256" key="1">
    <source>
        <dbReference type="SAM" id="MobiDB-lite"/>
    </source>
</evidence>
<proteinExistence type="predicted"/>
<dbReference type="AlphaFoldDB" id="S8BP22"/>
<reference evidence="4" key="2">
    <citation type="submission" date="2013-04" db="EMBL/GenBank/DDBJ databases">
        <title>Genomic mechanisms accounting for the adaptation to parasitism in nematode-trapping fungi.</title>
        <authorList>
            <person name="Ahren D.G."/>
        </authorList>
    </citation>
    <scope>NUCLEOTIDE SEQUENCE [LARGE SCALE GENOMIC DNA]</scope>
    <source>
        <strain evidence="4">CBS 200.50</strain>
    </source>
</reference>
<feature type="signal peptide" evidence="2">
    <location>
        <begin position="1"/>
        <end position="20"/>
    </location>
</feature>
<feature type="region of interest" description="Disordered" evidence="1">
    <location>
        <begin position="174"/>
        <end position="201"/>
    </location>
</feature>
<feature type="chain" id="PRO_5004548495" evidence="2">
    <location>
        <begin position="21"/>
        <end position="298"/>
    </location>
</feature>